<feature type="domain" description="CobW C-terminal" evidence="3">
    <location>
        <begin position="1"/>
        <end position="55"/>
    </location>
</feature>
<sequence>MAGEPKQYVFQGVHMLLDGEFGRDWHDGEPRGNRLVFIGRHLDRTTLERDFTACLATAGATA</sequence>
<dbReference type="InterPro" id="IPR036627">
    <property type="entry name" value="CobW-likC_sf"/>
</dbReference>
<proteinExistence type="predicted"/>
<keyword evidence="5" id="KW-1185">Reference proteome</keyword>
<keyword evidence="1" id="KW-0547">Nucleotide-binding</keyword>
<accession>A0ABT1PC27</accession>
<dbReference type="InterPro" id="IPR011629">
    <property type="entry name" value="CobW-like_C"/>
</dbReference>
<evidence type="ECO:0000313" key="4">
    <source>
        <dbReference type="EMBL" id="MCQ4042003.1"/>
    </source>
</evidence>
<name>A0ABT1PC27_9ACTN</name>
<keyword evidence="2" id="KW-0143">Chaperone</keyword>
<dbReference type="Pfam" id="PF07683">
    <property type="entry name" value="CobW_C"/>
    <property type="match status" value="1"/>
</dbReference>
<reference evidence="4 5" key="1">
    <citation type="submission" date="2022-06" db="EMBL/GenBank/DDBJ databases">
        <title>Draft genome sequence of type strain Streptomyces rubrisoli DSM 42083.</title>
        <authorList>
            <person name="Duangmal K."/>
            <person name="Klaysubun C."/>
        </authorList>
    </citation>
    <scope>NUCLEOTIDE SEQUENCE [LARGE SCALE GENOMIC DNA]</scope>
    <source>
        <strain evidence="4 5">DSM 42083</strain>
    </source>
</reference>
<evidence type="ECO:0000256" key="2">
    <source>
        <dbReference type="ARBA" id="ARBA00023186"/>
    </source>
</evidence>
<gene>
    <name evidence="4" type="ORF">NON19_08140</name>
</gene>
<evidence type="ECO:0000256" key="1">
    <source>
        <dbReference type="ARBA" id="ARBA00022741"/>
    </source>
</evidence>
<comment type="caution">
    <text evidence="4">The sequence shown here is derived from an EMBL/GenBank/DDBJ whole genome shotgun (WGS) entry which is preliminary data.</text>
</comment>
<evidence type="ECO:0000259" key="3">
    <source>
        <dbReference type="Pfam" id="PF07683"/>
    </source>
</evidence>
<dbReference type="EMBL" id="JANFNH010000005">
    <property type="protein sequence ID" value="MCQ4042003.1"/>
    <property type="molecule type" value="Genomic_DNA"/>
</dbReference>
<dbReference type="SUPFAM" id="SSF90002">
    <property type="entry name" value="Hypothetical protein YjiA, C-terminal domain"/>
    <property type="match status" value="1"/>
</dbReference>
<organism evidence="4 5">
    <name type="scientific">Streptantibioticus rubrisoli</name>
    <dbReference type="NCBI Taxonomy" id="1387313"/>
    <lineage>
        <taxon>Bacteria</taxon>
        <taxon>Bacillati</taxon>
        <taxon>Actinomycetota</taxon>
        <taxon>Actinomycetes</taxon>
        <taxon>Kitasatosporales</taxon>
        <taxon>Streptomycetaceae</taxon>
        <taxon>Streptantibioticus</taxon>
    </lineage>
</organism>
<protein>
    <submittedName>
        <fullName evidence="4">GTP-binding protein</fullName>
    </submittedName>
</protein>
<dbReference type="Gene3D" id="3.30.1220.10">
    <property type="entry name" value="CobW-like, C-terminal domain"/>
    <property type="match status" value="1"/>
</dbReference>
<dbReference type="Proteomes" id="UP001206206">
    <property type="component" value="Unassembled WGS sequence"/>
</dbReference>
<evidence type="ECO:0000313" key="5">
    <source>
        <dbReference type="Proteomes" id="UP001206206"/>
    </source>
</evidence>